<proteinExistence type="predicted"/>
<keyword evidence="2" id="KW-1185">Reference proteome</keyword>
<reference evidence="1 2" key="1">
    <citation type="submission" date="2019-08" db="EMBL/GenBank/DDBJ databases">
        <title>In-depth cultivation of the pig gut microbiome towards novel bacterial diversity and tailored functional studies.</title>
        <authorList>
            <person name="Wylensek D."/>
            <person name="Hitch T.C.A."/>
            <person name="Clavel T."/>
        </authorList>
    </citation>
    <scope>NUCLEOTIDE SEQUENCE [LARGE SCALE GENOMIC DNA]</scope>
    <source>
        <strain evidence="2">WCA-380-WT-3B3</strain>
    </source>
</reference>
<evidence type="ECO:0000313" key="1">
    <source>
        <dbReference type="EMBL" id="MSV25341.1"/>
    </source>
</evidence>
<comment type="caution">
    <text evidence="1">The sequence shown here is derived from an EMBL/GenBank/DDBJ whole genome shotgun (WGS) entry which is preliminary data.</text>
</comment>
<accession>A0A6I2V0A8</accession>
<evidence type="ECO:0000313" key="2">
    <source>
        <dbReference type="Proteomes" id="UP000430222"/>
    </source>
</evidence>
<organism evidence="1 2">
    <name type="scientific">Selenomonas montiformis</name>
    <dbReference type="NCBI Taxonomy" id="2652285"/>
    <lineage>
        <taxon>Bacteria</taxon>
        <taxon>Bacillati</taxon>
        <taxon>Bacillota</taxon>
        <taxon>Negativicutes</taxon>
        <taxon>Selenomonadales</taxon>
        <taxon>Selenomonadaceae</taxon>
        <taxon>Selenomonas</taxon>
    </lineage>
</organism>
<dbReference type="Proteomes" id="UP000430222">
    <property type="component" value="Unassembled WGS sequence"/>
</dbReference>
<gene>
    <name evidence="1" type="ORF">FYJ78_09155</name>
</gene>
<sequence>MQFATEQGCALMHLYLTIHPKKSPAYAPAEEGYLSDEEESRLHHLAEFIRLSERRRYAESSADPDGVSDHTEWFLEGWQDFVEHFTENVNGAIEFDDKTLPDTFAKFQNDIRRISSRPCTQWEIELAKSMKS</sequence>
<protein>
    <submittedName>
        <fullName evidence="1">Uncharacterized protein</fullName>
    </submittedName>
</protein>
<name>A0A6I2V0A8_9FIRM</name>
<dbReference type="RefSeq" id="WP_154621109.1">
    <property type="nucleotide sequence ID" value="NZ_VUNL01000010.1"/>
</dbReference>
<dbReference type="EMBL" id="VUNL01000010">
    <property type="protein sequence ID" value="MSV25341.1"/>
    <property type="molecule type" value="Genomic_DNA"/>
</dbReference>
<dbReference type="AlphaFoldDB" id="A0A6I2V0A8"/>